<accession>A0A8C4NCH3</accession>
<dbReference type="InterPro" id="IPR005334">
    <property type="entry name" value="Tctex-1-like"/>
</dbReference>
<dbReference type="GO" id="GO:0007018">
    <property type="term" value="P:microtubule-based movement"/>
    <property type="evidence" value="ECO:0007669"/>
    <property type="project" value="TreeGrafter"/>
</dbReference>
<protein>
    <submittedName>
        <fullName evidence="2">Uncharacterized protein</fullName>
    </submittedName>
</protein>
<dbReference type="Pfam" id="PF03645">
    <property type="entry name" value="Tctex-1"/>
    <property type="match status" value="1"/>
</dbReference>
<keyword evidence="3" id="KW-1185">Reference proteome</keyword>
<proteinExistence type="inferred from homology"/>
<dbReference type="AlphaFoldDB" id="A0A8C4NCH3"/>
<dbReference type="Gene3D" id="3.30.1140.40">
    <property type="entry name" value="Tctex-1"/>
    <property type="match status" value="1"/>
</dbReference>
<dbReference type="GO" id="GO:0005737">
    <property type="term" value="C:cytoplasm"/>
    <property type="evidence" value="ECO:0007669"/>
    <property type="project" value="TreeGrafter"/>
</dbReference>
<evidence type="ECO:0000256" key="1">
    <source>
        <dbReference type="ARBA" id="ARBA00005361"/>
    </source>
</evidence>
<organism evidence="2 3">
    <name type="scientific">Eptatretus burgeri</name>
    <name type="common">Inshore hagfish</name>
    <dbReference type="NCBI Taxonomy" id="7764"/>
    <lineage>
        <taxon>Eukaryota</taxon>
        <taxon>Metazoa</taxon>
        <taxon>Chordata</taxon>
        <taxon>Craniata</taxon>
        <taxon>Vertebrata</taxon>
        <taxon>Cyclostomata</taxon>
        <taxon>Myxini</taxon>
        <taxon>Myxiniformes</taxon>
        <taxon>Myxinidae</taxon>
        <taxon>Eptatretinae</taxon>
        <taxon>Eptatretus</taxon>
    </lineage>
</organism>
<dbReference type="CDD" id="cd21451">
    <property type="entry name" value="DLC-like_TCTEX1D"/>
    <property type="match status" value="1"/>
</dbReference>
<name>A0A8C4NCH3_EPTBU</name>
<dbReference type="InterPro" id="IPR038586">
    <property type="entry name" value="Tctex-1-like_sf"/>
</dbReference>
<dbReference type="Ensembl" id="ENSEBUT00000005175.1">
    <property type="protein sequence ID" value="ENSEBUP00000004737.1"/>
    <property type="gene ID" value="ENSEBUG00000003287.1"/>
</dbReference>
<dbReference type="PANTHER" id="PTHR21255">
    <property type="entry name" value="T-COMPLEX-ASSOCIATED-TESTIS-EXPRESSED 1/ DYNEIN LIGHT CHAIN"/>
    <property type="match status" value="1"/>
</dbReference>
<sequence length="123" mass="13569">MGVFFSETPSPYWMAVGSRKELTRPLAGVVFRPGRVSQSPSPLAKPVRGVSFVMDNPAMRQVRAQGFARYKLMCYVVLGQKAGQSMMVSSRGLWDTSTDSFACETFSNASIYAIATVYGVYFE</sequence>
<dbReference type="GO" id="GO:0005868">
    <property type="term" value="C:cytoplasmic dynein complex"/>
    <property type="evidence" value="ECO:0007669"/>
    <property type="project" value="TreeGrafter"/>
</dbReference>
<comment type="similarity">
    <text evidence="1">Belongs to the dynein light chain Tctex-type family.</text>
</comment>
<dbReference type="GO" id="GO:0045505">
    <property type="term" value="F:dynein intermediate chain binding"/>
    <property type="evidence" value="ECO:0007669"/>
    <property type="project" value="TreeGrafter"/>
</dbReference>
<evidence type="ECO:0000313" key="2">
    <source>
        <dbReference type="Ensembl" id="ENSEBUP00000004737.1"/>
    </source>
</evidence>
<dbReference type="GeneTree" id="ENSGT00940000162474"/>
<dbReference type="Proteomes" id="UP000694388">
    <property type="component" value="Unplaced"/>
</dbReference>
<reference evidence="2" key="1">
    <citation type="submission" date="2025-08" db="UniProtKB">
        <authorList>
            <consortium name="Ensembl"/>
        </authorList>
    </citation>
    <scope>IDENTIFICATION</scope>
</reference>
<dbReference type="PANTHER" id="PTHR21255:SF65">
    <property type="entry name" value="TCTEX1 DOMAIN-CONTAINING PROTEIN 2"/>
    <property type="match status" value="1"/>
</dbReference>
<reference evidence="2" key="2">
    <citation type="submission" date="2025-09" db="UniProtKB">
        <authorList>
            <consortium name="Ensembl"/>
        </authorList>
    </citation>
    <scope>IDENTIFICATION</scope>
</reference>
<evidence type="ECO:0000313" key="3">
    <source>
        <dbReference type="Proteomes" id="UP000694388"/>
    </source>
</evidence>